<feature type="region of interest" description="Disordered" evidence="1">
    <location>
        <begin position="166"/>
        <end position="186"/>
    </location>
</feature>
<organism evidence="2 3">
    <name type="scientific">Dryococelus australis</name>
    <dbReference type="NCBI Taxonomy" id="614101"/>
    <lineage>
        <taxon>Eukaryota</taxon>
        <taxon>Metazoa</taxon>
        <taxon>Ecdysozoa</taxon>
        <taxon>Arthropoda</taxon>
        <taxon>Hexapoda</taxon>
        <taxon>Insecta</taxon>
        <taxon>Pterygota</taxon>
        <taxon>Neoptera</taxon>
        <taxon>Polyneoptera</taxon>
        <taxon>Phasmatodea</taxon>
        <taxon>Verophasmatodea</taxon>
        <taxon>Anareolatae</taxon>
        <taxon>Phasmatidae</taxon>
        <taxon>Eurycanthinae</taxon>
        <taxon>Dryococelus</taxon>
    </lineage>
</organism>
<evidence type="ECO:0000313" key="2">
    <source>
        <dbReference type="EMBL" id="KAJ8868237.1"/>
    </source>
</evidence>
<accession>A0ABQ9G717</accession>
<feature type="compositionally biased region" description="Basic and acidic residues" evidence="1">
    <location>
        <begin position="169"/>
        <end position="186"/>
    </location>
</feature>
<name>A0ABQ9G717_9NEOP</name>
<protein>
    <submittedName>
        <fullName evidence="2">Uncharacterized protein</fullName>
    </submittedName>
</protein>
<comment type="caution">
    <text evidence="2">The sequence shown here is derived from an EMBL/GenBank/DDBJ whole genome shotgun (WGS) entry which is preliminary data.</text>
</comment>
<proteinExistence type="predicted"/>
<evidence type="ECO:0000256" key="1">
    <source>
        <dbReference type="SAM" id="MobiDB-lite"/>
    </source>
</evidence>
<dbReference type="EMBL" id="JARBHB010000015">
    <property type="protein sequence ID" value="KAJ8868237.1"/>
    <property type="molecule type" value="Genomic_DNA"/>
</dbReference>
<reference evidence="2 3" key="1">
    <citation type="submission" date="2023-02" db="EMBL/GenBank/DDBJ databases">
        <title>LHISI_Scaffold_Assembly.</title>
        <authorList>
            <person name="Stuart O.P."/>
            <person name="Cleave R."/>
            <person name="Magrath M.J.L."/>
            <person name="Mikheyev A.S."/>
        </authorList>
    </citation>
    <scope>NUCLEOTIDE SEQUENCE [LARGE SCALE GENOMIC DNA]</scope>
    <source>
        <strain evidence="2">Daus_M_001</strain>
        <tissue evidence="2">Leg muscle</tissue>
    </source>
</reference>
<evidence type="ECO:0000313" key="3">
    <source>
        <dbReference type="Proteomes" id="UP001159363"/>
    </source>
</evidence>
<sequence length="309" mass="35031">MMVGKSSTSKTLMMVGKSLTSKTYDDGRQVIDQVRHMMMSASHRPSKTLMMVGSHSPSKTYDDVGKSLDQTYDDGRQSLDQVRHDDGRQVTRPSKTLMMVASHRPSKHDDGRQSLDQTSDDGRQVTRPSKTYDDGRQVIDQVRHMMMVGKSLDQVRHMMMVGQVSTSKTYDDGRQVTRPSKTYDDGRQVTRPITRQVRHLMMVAITRPYTRLYEIYKNEEVEAGMQPVTKYHSCAVCDRMQMKINISKDSGEECAGNEKALDLARTNITRDHGYITCNNSSSMFRFATSFTDAIVTGKCNVLQAKILVF</sequence>
<keyword evidence="3" id="KW-1185">Reference proteome</keyword>
<dbReference type="Proteomes" id="UP001159363">
    <property type="component" value="Chromosome 14"/>
</dbReference>
<gene>
    <name evidence="2" type="ORF">PR048_032046</name>
</gene>
<feature type="compositionally biased region" description="Basic and acidic residues" evidence="1">
    <location>
        <begin position="73"/>
        <end position="89"/>
    </location>
</feature>
<feature type="compositionally biased region" description="Basic and acidic residues" evidence="1">
    <location>
        <begin position="120"/>
        <end position="134"/>
    </location>
</feature>
<feature type="region of interest" description="Disordered" evidence="1">
    <location>
        <begin position="49"/>
        <end position="134"/>
    </location>
</feature>